<evidence type="ECO:0000313" key="2">
    <source>
        <dbReference type="Proteomes" id="UP001075354"/>
    </source>
</evidence>
<comment type="caution">
    <text evidence="1">The sequence shown here is derived from an EMBL/GenBank/DDBJ whole genome shotgun (WGS) entry which is preliminary data.</text>
</comment>
<keyword evidence="2" id="KW-1185">Reference proteome</keyword>
<sequence length="465" mass="52086">MMDTSGDPGELAPLPPEVKINMKLDDIIKHEKKMAAVSHNLQFSSGRRNFKNQGNRRRNYPYRRPFFYKRRFRSQNWRLGYNGPNVPNQVNRRRQQWAFLNRMRQNAPRNSVFHRLGWTPAQQAASYKVGQAKGYRPYNQQFQFQKRLMGQSKPDPDRFRKLLASRKHYSGCHGISQEDLESYNSNQQVQPLSAINLQKLSQALGGNITSYKQEQSDAGTVITTITKASNSSVLGSHAFLNPNQMAQQQSFNCGMSSASTISGKSVFSHMAANNALGYAQLYGVYGVNGMSSMNGINGTNGQLFNNYGMNYEARMLNQMAQQNGVCQQSMSNQSLNPINGFRVPAAPTNQQNGFHSDNSIYSKTTNGSNFITFEEPVSNANSSNHSRLQMAPCALNAELQNEIRNFQSRHADTPPPLTCSQNARNGALPPVSFENRAGVLINSTKVSMSERFAQLQPKDEDSIDP</sequence>
<name>A0AAV7X7E3_9NEOP</name>
<dbReference type="AlphaFoldDB" id="A0AAV7X7E3"/>
<gene>
    <name evidence="1" type="ORF">ONE63_003718</name>
</gene>
<protein>
    <submittedName>
        <fullName evidence="1">Uncharacterized protein</fullName>
    </submittedName>
</protein>
<organism evidence="1 2">
    <name type="scientific">Megalurothrips usitatus</name>
    <name type="common">bean blossom thrips</name>
    <dbReference type="NCBI Taxonomy" id="439358"/>
    <lineage>
        <taxon>Eukaryota</taxon>
        <taxon>Metazoa</taxon>
        <taxon>Ecdysozoa</taxon>
        <taxon>Arthropoda</taxon>
        <taxon>Hexapoda</taxon>
        <taxon>Insecta</taxon>
        <taxon>Pterygota</taxon>
        <taxon>Neoptera</taxon>
        <taxon>Paraneoptera</taxon>
        <taxon>Thysanoptera</taxon>
        <taxon>Terebrantia</taxon>
        <taxon>Thripoidea</taxon>
        <taxon>Thripidae</taxon>
        <taxon>Megalurothrips</taxon>
    </lineage>
</organism>
<dbReference type="Proteomes" id="UP001075354">
    <property type="component" value="Chromosome 14"/>
</dbReference>
<evidence type="ECO:0000313" key="1">
    <source>
        <dbReference type="EMBL" id="KAJ1520607.1"/>
    </source>
</evidence>
<reference evidence="1" key="1">
    <citation type="submission" date="2022-12" db="EMBL/GenBank/DDBJ databases">
        <title>Chromosome-level genome assembly of the bean flower thrips Megalurothrips usitatus.</title>
        <authorList>
            <person name="Ma L."/>
            <person name="Liu Q."/>
            <person name="Li H."/>
            <person name="Cai W."/>
        </authorList>
    </citation>
    <scope>NUCLEOTIDE SEQUENCE</scope>
    <source>
        <strain evidence="1">Cailab_2022a</strain>
    </source>
</reference>
<accession>A0AAV7X7E3</accession>
<proteinExistence type="predicted"/>
<dbReference type="EMBL" id="JAPTSV010000014">
    <property type="protein sequence ID" value="KAJ1520607.1"/>
    <property type="molecule type" value="Genomic_DNA"/>
</dbReference>